<feature type="chain" id="PRO_5035752939" description="RxLR effector protein" evidence="2">
    <location>
        <begin position="27"/>
        <end position="107"/>
    </location>
</feature>
<evidence type="ECO:0000313" key="3">
    <source>
        <dbReference type="EMBL" id="KAG7386329.1"/>
    </source>
</evidence>
<evidence type="ECO:0000313" key="4">
    <source>
        <dbReference type="Proteomes" id="UP000694044"/>
    </source>
</evidence>
<proteinExistence type="predicted"/>
<accession>A0A8T1W2P3</accession>
<dbReference type="Proteomes" id="UP000694044">
    <property type="component" value="Unassembled WGS sequence"/>
</dbReference>
<dbReference type="EMBL" id="JAGDFM010000102">
    <property type="protein sequence ID" value="KAG7386329.1"/>
    <property type="molecule type" value="Genomic_DNA"/>
</dbReference>
<keyword evidence="2" id="KW-0732">Signal</keyword>
<reference evidence="3" key="1">
    <citation type="submission" date="2021-02" db="EMBL/GenBank/DDBJ databases">
        <authorList>
            <person name="Palmer J.M."/>
        </authorList>
    </citation>
    <scope>NUCLEOTIDE SEQUENCE</scope>
    <source>
        <strain evidence="3">SCRP734</strain>
    </source>
</reference>
<evidence type="ECO:0008006" key="5">
    <source>
        <dbReference type="Google" id="ProtNLM"/>
    </source>
</evidence>
<name>A0A8T1W2P3_9STRA</name>
<feature type="compositionally biased region" description="Basic and acidic residues" evidence="1">
    <location>
        <begin position="26"/>
        <end position="51"/>
    </location>
</feature>
<sequence>MRFFWSVLPAIVWVGALLVAAPTVESHYRHESAPGSHGGDHDAGIVQHLDRMNPPPHPGHPHGRHGPVGLPHGKHLEDRLKSAGPDDLALVPSGYQGNRQLRRDGKP</sequence>
<feature type="region of interest" description="Disordered" evidence="1">
    <location>
        <begin position="26"/>
        <end position="107"/>
    </location>
</feature>
<protein>
    <recommendedName>
        <fullName evidence="5">RxLR effector protein</fullName>
    </recommendedName>
</protein>
<keyword evidence="4" id="KW-1185">Reference proteome</keyword>
<gene>
    <name evidence="3" type="ORF">PHYPSEUDO_000364</name>
</gene>
<dbReference type="AlphaFoldDB" id="A0A8T1W2P3"/>
<evidence type="ECO:0000256" key="2">
    <source>
        <dbReference type="SAM" id="SignalP"/>
    </source>
</evidence>
<feature type="signal peptide" evidence="2">
    <location>
        <begin position="1"/>
        <end position="26"/>
    </location>
</feature>
<organism evidence="3 4">
    <name type="scientific">Phytophthora pseudosyringae</name>
    <dbReference type="NCBI Taxonomy" id="221518"/>
    <lineage>
        <taxon>Eukaryota</taxon>
        <taxon>Sar</taxon>
        <taxon>Stramenopiles</taxon>
        <taxon>Oomycota</taxon>
        <taxon>Peronosporomycetes</taxon>
        <taxon>Peronosporales</taxon>
        <taxon>Peronosporaceae</taxon>
        <taxon>Phytophthora</taxon>
    </lineage>
</organism>
<comment type="caution">
    <text evidence="3">The sequence shown here is derived from an EMBL/GenBank/DDBJ whole genome shotgun (WGS) entry which is preliminary data.</text>
</comment>
<evidence type="ECO:0000256" key="1">
    <source>
        <dbReference type="SAM" id="MobiDB-lite"/>
    </source>
</evidence>